<reference evidence="2" key="1">
    <citation type="submission" date="2020-07" db="EMBL/GenBank/DDBJ databases">
        <title>The High-quality genome of the commercially important snow crab, Chionoecetes opilio.</title>
        <authorList>
            <person name="Jeong J.-H."/>
            <person name="Ryu S."/>
        </authorList>
    </citation>
    <scope>NUCLEOTIDE SEQUENCE</scope>
    <source>
        <strain evidence="2">MADBK_172401_WGS</strain>
        <tissue evidence="2">Digestive gland</tissue>
    </source>
</reference>
<evidence type="ECO:0000313" key="3">
    <source>
        <dbReference type="Proteomes" id="UP000770661"/>
    </source>
</evidence>
<dbReference type="Proteomes" id="UP000770661">
    <property type="component" value="Unassembled WGS sequence"/>
</dbReference>
<accession>A0A8J4YGR6</accession>
<protein>
    <submittedName>
        <fullName evidence="2">Uncharacterized protein</fullName>
    </submittedName>
</protein>
<dbReference type="EMBL" id="JACEEZ010003813">
    <property type="protein sequence ID" value="KAG0727002.1"/>
    <property type="molecule type" value="Genomic_DNA"/>
</dbReference>
<evidence type="ECO:0000256" key="1">
    <source>
        <dbReference type="SAM" id="MobiDB-lite"/>
    </source>
</evidence>
<organism evidence="2 3">
    <name type="scientific">Chionoecetes opilio</name>
    <name type="common">Atlantic snow crab</name>
    <name type="synonym">Cancer opilio</name>
    <dbReference type="NCBI Taxonomy" id="41210"/>
    <lineage>
        <taxon>Eukaryota</taxon>
        <taxon>Metazoa</taxon>
        <taxon>Ecdysozoa</taxon>
        <taxon>Arthropoda</taxon>
        <taxon>Crustacea</taxon>
        <taxon>Multicrustacea</taxon>
        <taxon>Malacostraca</taxon>
        <taxon>Eumalacostraca</taxon>
        <taxon>Eucarida</taxon>
        <taxon>Decapoda</taxon>
        <taxon>Pleocyemata</taxon>
        <taxon>Brachyura</taxon>
        <taxon>Eubrachyura</taxon>
        <taxon>Majoidea</taxon>
        <taxon>Majidae</taxon>
        <taxon>Chionoecetes</taxon>
    </lineage>
</organism>
<keyword evidence="3" id="KW-1185">Reference proteome</keyword>
<gene>
    <name evidence="2" type="ORF">GWK47_035512</name>
</gene>
<proteinExistence type="predicted"/>
<feature type="region of interest" description="Disordered" evidence="1">
    <location>
        <begin position="91"/>
        <end position="114"/>
    </location>
</feature>
<name>A0A8J4YGR6_CHIOP</name>
<comment type="caution">
    <text evidence="2">The sequence shown here is derived from an EMBL/GenBank/DDBJ whole genome shotgun (WGS) entry which is preliminary data.</text>
</comment>
<dbReference type="AlphaFoldDB" id="A0A8J4YGR6"/>
<sequence length="166" mass="17803">MVLSQICIVARGALHTSRVWYWSPAAWAQLTASSTLLTQANNLPTVTVFLDLEKAFELASPTLFSPPSRGRGSGEGLLCLARGLHPAPSVRVKVPRGSNHATRDTGETDAQGGPITQAVSCSNMLWKRIEIALPSPVAPPCFKLRRDMALVVTGRGDRLFHDASSA</sequence>
<evidence type="ECO:0000313" key="2">
    <source>
        <dbReference type="EMBL" id="KAG0727002.1"/>
    </source>
</evidence>